<dbReference type="SUPFAM" id="SSF81901">
    <property type="entry name" value="HCP-like"/>
    <property type="match status" value="1"/>
</dbReference>
<dbReference type="Proteomes" id="UP000639338">
    <property type="component" value="Unassembled WGS sequence"/>
</dbReference>
<evidence type="ECO:0000313" key="7">
    <source>
        <dbReference type="EMBL" id="KAF7994282.1"/>
    </source>
</evidence>
<name>A0A834XZ23_APHGI</name>
<evidence type="ECO:0000256" key="5">
    <source>
        <dbReference type="ARBA" id="ARBA00023273"/>
    </source>
</evidence>
<dbReference type="InterPro" id="IPR056168">
    <property type="entry name" value="TPR_IF140/IFT172/WDR19"/>
</dbReference>
<reference evidence="7 8" key="1">
    <citation type="submission" date="2020-08" db="EMBL/GenBank/DDBJ databases">
        <title>Aphidius gifuensis genome sequencing and assembly.</title>
        <authorList>
            <person name="Du Z."/>
        </authorList>
    </citation>
    <scope>NUCLEOTIDE SEQUENCE [LARGE SCALE GENOMIC DNA]</scope>
    <source>
        <strain evidence="7">YNYX2018</strain>
        <tissue evidence="7">Adults</tissue>
    </source>
</reference>
<comment type="subcellular location">
    <subcellularLocation>
        <location evidence="1">Cell projection</location>
        <location evidence="1">Cilium</location>
    </subcellularLocation>
</comment>
<evidence type="ECO:0000256" key="3">
    <source>
        <dbReference type="ARBA" id="ARBA00022737"/>
    </source>
</evidence>
<dbReference type="GO" id="GO:0005930">
    <property type="term" value="C:axoneme"/>
    <property type="evidence" value="ECO:0007669"/>
    <property type="project" value="TreeGrafter"/>
</dbReference>
<dbReference type="PANTHER" id="PTHR15722">
    <property type="entry name" value="IFT140/172-RELATED"/>
    <property type="match status" value="1"/>
</dbReference>
<proteinExistence type="predicted"/>
<protein>
    <recommendedName>
        <fullName evidence="6">IF140/IFT172/WDR19 TPR domain-containing protein</fullName>
    </recommendedName>
</protein>
<evidence type="ECO:0000259" key="6">
    <source>
        <dbReference type="Pfam" id="PF24762"/>
    </source>
</evidence>
<feature type="domain" description="IF140/IFT172/WDR19 TPR" evidence="6">
    <location>
        <begin position="110"/>
        <end position="301"/>
    </location>
</feature>
<evidence type="ECO:0000256" key="1">
    <source>
        <dbReference type="ARBA" id="ARBA00004138"/>
    </source>
</evidence>
<dbReference type="Gene3D" id="1.25.40.10">
    <property type="entry name" value="Tetratricopeptide repeat domain"/>
    <property type="match status" value="1"/>
</dbReference>
<evidence type="ECO:0000313" key="8">
    <source>
        <dbReference type="Proteomes" id="UP000639338"/>
    </source>
</evidence>
<dbReference type="OrthoDB" id="10258787at2759"/>
<dbReference type="GO" id="GO:0035721">
    <property type="term" value="P:intraciliary retrograde transport"/>
    <property type="evidence" value="ECO:0007669"/>
    <property type="project" value="TreeGrafter"/>
</dbReference>
<dbReference type="InterPro" id="IPR011990">
    <property type="entry name" value="TPR-like_helical_dom_sf"/>
</dbReference>
<dbReference type="PANTHER" id="PTHR15722:SF7">
    <property type="entry name" value="INTRAFLAGELLAR TRANSPORT PROTEIN 140 HOMOLOG"/>
    <property type="match status" value="1"/>
</dbReference>
<dbReference type="GO" id="GO:0030991">
    <property type="term" value="C:intraciliary transport particle A"/>
    <property type="evidence" value="ECO:0007669"/>
    <property type="project" value="TreeGrafter"/>
</dbReference>
<dbReference type="EMBL" id="JACMRX010000002">
    <property type="protein sequence ID" value="KAF7994282.1"/>
    <property type="molecule type" value="Genomic_DNA"/>
</dbReference>
<organism evidence="7 8">
    <name type="scientific">Aphidius gifuensis</name>
    <name type="common">Parasitoid wasp</name>
    <dbReference type="NCBI Taxonomy" id="684658"/>
    <lineage>
        <taxon>Eukaryota</taxon>
        <taxon>Metazoa</taxon>
        <taxon>Ecdysozoa</taxon>
        <taxon>Arthropoda</taxon>
        <taxon>Hexapoda</taxon>
        <taxon>Insecta</taxon>
        <taxon>Pterygota</taxon>
        <taxon>Neoptera</taxon>
        <taxon>Endopterygota</taxon>
        <taxon>Hymenoptera</taxon>
        <taxon>Apocrita</taxon>
        <taxon>Ichneumonoidea</taxon>
        <taxon>Braconidae</taxon>
        <taxon>Aphidiinae</taxon>
        <taxon>Aphidius</taxon>
    </lineage>
</organism>
<dbReference type="AlphaFoldDB" id="A0A834XZ23"/>
<dbReference type="Pfam" id="PF24762">
    <property type="entry name" value="TPR_IF140-IFT172"/>
    <property type="match status" value="1"/>
</dbReference>
<keyword evidence="3" id="KW-0677">Repeat</keyword>
<evidence type="ECO:0000256" key="4">
    <source>
        <dbReference type="ARBA" id="ARBA00023069"/>
    </source>
</evidence>
<sequence>MSYRGRGNQQPRSHQSMVFFHKCKKPPLYVKKEEPQDEHEEEVTCINPEAINPWLPFKQAPPLYVKKEEPQDEHVEEVTCINPEAINPWLPFKQAPPLYVKKEEPQDEHVEETINAKISILADKLELYNDAERLFHEANRLDLLSYLYESSNKYTDAITLAKNENKIPKKLSYFNYAKALESNRDIDKAIEMYTKADCHRFEVPRILLNRLQELYSDDPAIKKWHAQYVESKGDMEGALRLYEAANDTLGVTRILCYLDRREEVNKLVMKTNHAVSAYHLASHYDSLNDPQQAVHFYTITEA</sequence>
<keyword evidence="8" id="KW-1185">Reference proteome</keyword>
<accession>A0A834XZ23</accession>
<dbReference type="GO" id="GO:0036064">
    <property type="term" value="C:ciliary basal body"/>
    <property type="evidence" value="ECO:0007669"/>
    <property type="project" value="TreeGrafter"/>
</dbReference>
<keyword evidence="2" id="KW-0853">WD repeat</keyword>
<comment type="caution">
    <text evidence="7">The sequence shown here is derived from an EMBL/GenBank/DDBJ whole genome shotgun (WGS) entry which is preliminary data.</text>
</comment>
<keyword evidence="5" id="KW-0966">Cell projection</keyword>
<evidence type="ECO:0000256" key="2">
    <source>
        <dbReference type="ARBA" id="ARBA00022574"/>
    </source>
</evidence>
<keyword evidence="4" id="KW-0969">Cilium</keyword>
<gene>
    <name evidence="7" type="ORF">HCN44_003372</name>
</gene>